<evidence type="ECO:0000259" key="4">
    <source>
        <dbReference type="Pfam" id="PF00733"/>
    </source>
</evidence>
<dbReference type="InterPro" id="IPR014729">
    <property type="entry name" value="Rossmann-like_a/b/a_fold"/>
</dbReference>
<evidence type="ECO:0000256" key="1">
    <source>
        <dbReference type="ARBA" id="ARBA00005187"/>
    </source>
</evidence>
<dbReference type="PANTHER" id="PTHR43284">
    <property type="entry name" value="ASPARAGINE SYNTHETASE (GLUTAMINE-HYDROLYZING)"/>
    <property type="match status" value="1"/>
</dbReference>
<feature type="domain" description="Asparagine synthetase" evidence="4">
    <location>
        <begin position="176"/>
        <end position="488"/>
    </location>
</feature>
<accession>A0A840RY48</accession>
<dbReference type="Gene3D" id="3.40.50.620">
    <property type="entry name" value="HUPs"/>
    <property type="match status" value="1"/>
</dbReference>
<comment type="caution">
    <text evidence="5">The sequence shown here is derived from an EMBL/GenBank/DDBJ whole genome shotgun (WGS) entry which is preliminary data.</text>
</comment>
<dbReference type="EC" id="6.3.5.4" evidence="2"/>
<evidence type="ECO:0000256" key="2">
    <source>
        <dbReference type="ARBA" id="ARBA00012737"/>
    </source>
</evidence>
<comment type="catalytic activity">
    <reaction evidence="3">
        <text>L-aspartate + L-glutamine + ATP + H2O = L-asparagine + L-glutamate + AMP + diphosphate + H(+)</text>
        <dbReference type="Rhea" id="RHEA:12228"/>
        <dbReference type="ChEBI" id="CHEBI:15377"/>
        <dbReference type="ChEBI" id="CHEBI:15378"/>
        <dbReference type="ChEBI" id="CHEBI:29985"/>
        <dbReference type="ChEBI" id="CHEBI:29991"/>
        <dbReference type="ChEBI" id="CHEBI:30616"/>
        <dbReference type="ChEBI" id="CHEBI:33019"/>
        <dbReference type="ChEBI" id="CHEBI:58048"/>
        <dbReference type="ChEBI" id="CHEBI:58359"/>
        <dbReference type="ChEBI" id="CHEBI:456215"/>
        <dbReference type="EC" id="6.3.5.4"/>
    </reaction>
</comment>
<evidence type="ECO:0000313" key="5">
    <source>
        <dbReference type="EMBL" id="MBB5201451.1"/>
    </source>
</evidence>
<sequence length="526" mass="60058">MKKIIANEFEIHNLNYPKSYQDTQIRLTTPDGNFRNLSYFLYDENTSFNMEIYESKLIIKNGLESTRSFYISTLEDQIIFSSDLTKILGCAPEIDISCALNFIFLGEVNRLNTIWKGVSIVPPGTSITIDYSSKKLDVSTTFLLDEIRSPCSNLYAVIAAEIRKNANECDGIIIEFSGGLDSTTLMYAAHEVAAINDKKILAATWASNGCSSNDDVNHGAKIALSLGIEHVIFDIDPDMLFEVITVDKYPDNPSVAICFEKFRRSFIQKSIEKLNVKYPLILNGHGGDHVFYASPTVHMLREALKDKGLAFFLKKSLELSCYRRVGLVQVIKEYLQRKSETSYVKNRYIKPSICAAYFDKHSTKYGHFGNGEEFRNHSIEQALCENSNSKNRFENCHLSFPLTSSPVISYARDIPVYDLFNSTQDRLVFREEIFARCNSAAIFRRTKGHVTGVFQKSLYAKREKIRDLVYNGYLYEHEILDLDKFESTLISSSIGLGGIPYDFMKIIAFELFVKSWDRRISERKFK</sequence>
<keyword evidence="6" id="KW-1185">Reference proteome</keyword>
<dbReference type="SUPFAM" id="SSF52402">
    <property type="entry name" value="Adenine nucleotide alpha hydrolases-like"/>
    <property type="match status" value="1"/>
</dbReference>
<dbReference type="EMBL" id="JACHHQ010000007">
    <property type="protein sequence ID" value="MBB5201451.1"/>
    <property type="molecule type" value="Genomic_DNA"/>
</dbReference>
<organism evidence="5 6">
    <name type="scientific">Glaciimonas immobilis</name>
    <dbReference type="NCBI Taxonomy" id="728004"/>
    <lineage>
        <taxon>Bacteria</taxon>
        <taxon>Pseudomonadati</taxon>
        <taxon>Pseudomonadota</taxon>
        <taxon>Betaproteobacteria</taxon>
        <taxon>Burkholderiales</taxon>
        <taxon>Oxalobacteraceae</taxon>
        <taxon>Glaciimonas</taxon>
    </lineage>
</organism>
<evidence type="ECO:0000256" key="3">
    <source>
        <dbReference type="ARBA" id="ARBA00048741"/>
    </source>
</evidence>
<comment type="pathway">
    <text evidence="1">Amino-acid biosynthesis; L-asparagine biosynthesis; L-asparagine from L-aspartate (L-Gln route): step 1/1.</text>
</comment>
<proteinExistence type="predicted"/>
<dbReference type="RefSeq" id="WP_168053835.1">
    <property type="nucleotide sequence ID" value="NZ_JAAOZT010000003.1"/>
</dbReference>
<reference evidence="5 6" key="1">
    <citation type="submission" date="2020-08" db="EMBL/GenBank/DDBJ databases">
        <title>Genomic Encyclopedia of Type Strains, Phase IV (KMG-IV): sequencing the most valuable type-strain genomes for metagenomic binning, comparative biology and taxonomic classification.</title>
        <authorList>
            <person name="Goeker M."/>
        </authorList>
    </citation>
    <scope>NUCLEOTIDE SEQUENCE [LARGE SCALE GENOMIC DNA]</scope>
    <source>
        <strain evidence="5 6">DSM 23240</strain>
    </source>
</reference>
<dbReference type="InterPro" id="IPR001962">
    <property type="entry name" value="Asn_synthase"/>
</dbReference>
<dbReference type="GO" id="GO:0004066">
    <property type="term" value="F:asparagine synthase (glutamine-hydrolyzing) activity"/>
    <property type="evidence" value="ECO:0007669"/>
    <property type="project" value="UniProtKB-EC"/>
</dbReference>
<dbReference type="PANTHER" id="PTHR43284:SF1">
    <property type="entry name" value="ASPARAGINE SYNTHETASE"/>
    <property type="match status" value="1"/>
</dbReference>
<dbReference type="InterPro" id="IPR051786">
    <property type="entry name" value="ASN_synthetase/amidase"/>
</dbReference>
<dbReference type="GO" id="GO:0006529">
    <property type="term" value="P:asparagine biosynthetic process"/>
    <property type="evidence" value="ECO:0007669"/>
    <property type="project" value="InterPro"/>
</dbReference>
<protein>
    <recommendedName>
        <fullName evidence="2">asparagine synthase (glutamine-hydrolyzing)</fullName>
        <ecNumber evidence="2">6.3.5.4</ecNumber>
    </recommendedName>
</protein>
<gene>
    <name evidence="5" type="ORF">HNR39_003304</name>
</gene>
<dbReference type="Pfam" id="PF00733">
    <property type="entry name" value="Asn_synthase"/>
    <property type="match status" value="1"/>
</dbReference>
<evidence type="ECO:0000313" key="6">
    <source>
        <dbReference type="Proteomes" id="UP000571084"/>
    </source>
</evidence>
<dbReference type="AlphaFoldDB" id="A0A840RY48"/>
<name>A0A840RY48_9BURK</name>
<dbReference type="Proteomes" id="UP000571084">
    <property type="component" value="Unassembled WGS sequence"/>
</dbReference>